<protein>
    <recommendedName>
        <fullName evidence="3">Cap-specific mRNA (nucleoside-2'-O-)-methyltransferase</fullName>
        <ecNumber evidence="2">2.1.1.57</ecNumber>
    </recommendedName>
</protein>
<keyword evidence="4" id="KW-0489">Methyltransferase</keyword>
<dbReference type="GO" id="GO:0006370">
    <property type="term" value="P:7-methylguanosine mRNA capping"/>
    <property type="evidence" value="ECO:0007669"/>
    <property type="project" value="UniProtKB-KW"/>
</dbReference>
<keyword evidence="8" id="KW-0946">Virion</keyword>
<dbReference type="InterPro" id="IPR029063">
    <property type="entry name" value="SAM-dependent_MTases_sf"/>
</dbReference>
<dbReference type="Gene3D" id="3.40.50.150">
    <property type="entry name" value="Vaccinia Virus protein VP39"/>
    <property type="match status" value="1"/>
</dbReference>
<evidence type="ECO:0000256" key="8">
    <source>
        <dbReference type="ARBA" id="ARBA00022844"/>
    </source>
</evidence>
<evidence type="ECO:0000256" key="2">
    <source>
        <dbReference type="ARBA" id="ARBA00011923"/>
    </source>
</evidence>
<comment type="catalytic activity">
    <reaction evidence="13">
        <text>a 5'-end (N(7)-methyl 5'-triphosphoguanosine)-ribonucleoside in mRNA + S-adenosyl-L-methionine = a 5'-end (N(7)-methyl 5'-triphosphoguanosine)-(2'-O-methyl-ribonucleoside) in mRNA + S-adenosyl-L-homocysteine + H(+)</text>
        <dbReference type="Rhea" id="RHEA:67020"/>
        <dbReference type="Rhea" id="RHEA-COMP:17167"/>
        <dbReference type="Rhea" id="RHEA-COMP:17168"/>
        <dbReference type="ChEBI" id="CHEBI:15378"/>
        <dbReference type="ChEBI" id="CHEBI:57856"/>
        <dbReference type="ChEBI" id="CHEBI:59789"/>
        <dbReference type="ChEBI" id="CHEBI:156461"/>
        <dbReference type="ChEBI" id="CHEBI:167609"/>
        <dbReference type="EC" id="2.1.1.57"/>
    </reaction>
</comment>
<comment type="subcellular location">
    <subcellularLocation>
        <location evidence="1">Virion</location>
    </subcellularLocation>
</comment>
<evidence type="ECO:0000256" key="13">
    <source>
        <dbReference type="ARBA" id="ARBA00049042"/>
    </source>
</evidence>
<gene>
    <name evidence="14" type="ORF">LCMiAC01_05080</name>
</gene>
<dbReference type="CDD" id="cd20760">
    <property type="entry name" value="capping_2-OMTase_Mimiviridae"/>
    <property type="match status" value="1"/>
</dbReference>
<dbReference type="GO" id="GO:0044423">
    <property type="term" value="C:virion component"/>
    <property type="evidence" value="ECO:0007669"/>
    <property type="project" value="UniProtKB-KW"/>
</dbReference>
<dbReference type="SUPFAM" id="SSF53335">
    <property type="entry name" value="S-adenosyl-L-methionine-dependent methyltransferases"/>
    <property type="match status" value="1"/>
</dbReference>
<evidence type="ECO:0000256" key="7">
    <source>
        <dbReference type="ARBA" id="ARBA00022768"/>
    </source>
</evidence>
<reference evidence="14" key="1">
    <citation type="journal article" date="2019" name="MBio">
        <title>Virus Genomes from Deep Sea Sediments Expand the Ocean Megavirome and Support Independent Origins of Viral Gigantism.</title>
        <authorList>
            <person name="Backstrom D."/>
            <person name="Yutin N."/>
            <person name="Jorgensen S.L."/>
            <person name="Dharamshi J."/>
            <person name="Homa F."/>
            <person name="Zaremba-Niedwiedzka K."/>
            <person name="Spang A."/>
            <person name="Wolf Y.I."/>
            <person name="Koonin E.V."/>
            <person name="Ettema T.J."/>
        </authorList>
    </citation>
    <scope>NUCLEOTIDE SEQUENCE</scope>
</reference>
<dbReference type="GO" id="GO:0004483">
    <property type="term" value="F:methyltransferase cap1 activity"/>
    <property type="evidence" value="ECO:0007669"/>
    <property type="project" value="UniProtKB-EC"/>
</dbReference>
<keyword evidence="4" id="KW-0808">Transferase</keyword>
<sequence>MTNKRYLCTIDAKLYNTLKHNPHTIQFFCGVKNIYADSQKEYNEAFHDDKTLLYYYKRDRVPHALKKELLVNKPPYKNNKLPRKLEDIHTSIKYKGRQQIPETVLHWGQLKLLMGEMDFFNRYLNPKKKYTIVYAGAARGDHVILSLELYKNLNFVLVDPAKFNKDLYNKKRVRIINDYFTNDLARKLKKEYDNIIYISDIRTSTKEEDVKENHKMQKKWYEIMNPDYTLLKFRLPWDQDTFDYLDGEIYLQSFPPRTSTETRLVVKKSAKIKTYDSKEYENKLFYYNLYDRARYYDHNYKVDDLYMDHCCDCTSTLNIIDDYLKSDFNEAFKSFSVEKLMKRIINLLAKYRKRGDILKIHYLELINKLSIRGSKHDSKFLIKSHSFDLYEHKYHKYKQKYLRLKYIHENLYKKKYLGGEASRLIKISNDVTKKEIV</sequence>
<dbReference type="GO" id="GO:0032259">
    <property type="term" value="P:methylation"/>
    <property type="evidence" value="ECO:0007669"/>
    <property type="project" value="UniProtKB-KW"/>
</dbReference>
<accession>A0A481Z362</accession>
<keyword evidence="7" id="KW-0251">Elongation factor</keyword>
<comment type="function">
    <text evidence="11">Displays methyltransferase, positive regulation of the poly(A) polymerase and transcription elongation activities. Involved in the modification of both mRNA ends and in intermediate and late gene positive transcription elongation. At the mRNAs 5' end, methylates the ribose 2' OH group of the first transcribed nucleotide, thereby producing a 2'-O-methylpurine cap. At the 3' end, functions as a processivity factor which stimulates the activity of the viral poly(A) polymerase OPG063 that creates mRNA's poly(A) tail. In the presence of OPG102, OPG063 does not dissociate from the RNA allowing tail elongation to around 250 adenylates.</text>
</comment>
<evidence type="ECO:0000256" key="5">
    <source>
        <dbReference type="ARBA" id="ARBA00022664"/>
    </source>
</evidence>
<comment type="subunit">
    <text evidence="12">Interacts with poly(A) polymerase catalytic subunit OPG063. Interacts with OPG109 and OPG123; these interactions might help linking transcription to capping and polyadenylation.</text>
</comment>
<dbReference type="Pfam" id="PF01358">
    <property type="entry name" value="PARP_regulatory"/>
    <property type="match status" value="1"/>
</dbReference>
<evidence type="ECO:0000256" key="6">
    <source>
        <dbReference type="ARBA" id="ARBA00022691"/>
    </source>
</evidence>
<evidence type="ECO:0000256" key="10">
    <source>
        <dbReference type="ARBA" id="ARBA00023042"/>
    </source>
</evidence>
<dbReference type="EC" id="2.1.1.57" evidence="2"/>
<keyword evidence="6" id="KW-0949">S-adenosyl-L-methionine</keyword>
<dbReference type="PROSITE" id="PS51612">
    <property type="entry name" value="SAM_MT_2O_PK"/>
    <property type="match status" value="1"/>
</dbReference>
<dbReference type="EMBL" id="MK500400">
    <property type="protein sequence ID" value="QBK88826.1"/>
    <property type="molecule type" value="Genomic_DNA"/>
</dbReference>
<proteinExistence type="predicted"/>
<organism evidence="14">
    <name type="scientific">Mimivirus LCMiAC01</name>
    <dbReference type="NCBI Taxonomy" id="2506608"/>
    <lineage>
        <taxon>Viruses</taxon>
        <taxon>Varidnaviria</taxon>
        <taxon>Bamfordvirae</taxon>
        <taxon>Nucleocytoviricota</taxon>
        <taxon>Megaviricetes</taxon>
        <taxon>Imitervirales</taxon>
        <taxon>Mimiviridae</taxon>
        <taxon>Klosneuvirinae</taxon>
    </lineage>
</organism>
<evidence type="ECO:0000256" key="4">
    <source>
        <dbReference type="ARBA" id="ARBA00022603"/>
    </source>
</evidence>
<name>A0A481Z362_9VIRU</name>
<evidence type="ECO:0000256" key="9">
    <source>
        <dbReference type="ARBA" id="ARBA00022917"/>
    </source>
</evidence>
<dbReference type="InterPro" id="IPR000176">
    <property type="entry name" value="mRNA_MeTrfase-like"/>
</dbReference>
<keyword evidence="10" id="KW-0506">mRNA capping</keyword>
<evidence type="ECO:0000256" key="11">
    <source>
        <dbReference type="ARBA" id="ARBA00034661"/>
    </source>
</evidence>
<evidence type="ECO:0000256" key="1">
    <source>
        <dbReference type="ARBA" id="ARBA00004328"/>
    </source>
</evidence>
<evidence type="ECO:0000256" key="12">
    <source>
        <dbReference type="ARBA" id="ARBA00046511"/>
    </source>
</evidence>
<keyword evidence="9" id="KW-0648">Protein biosynthesis</keyword>
<keyword evidence="5" id="KW-0507">mRNA processing</keyword>
<evidence type="ECO:0000256" key="3">
    <source>
        <dbReference type="ARBA" id="ARBA00015701"/>
    </source>
</evidence>
<dbReference type="InterPro" id="IPR025804">
    <property type="entry name" value="Pox/kineto_cap_MeTfrase"/>
</dbReference>
<evidence type="ECO:0000313" key="14">
    <source>
        <dbReference type="EMBL" id="QBK88826.1"/>
    </source>
</evidence>